<organism evidence="1 2">
    <name type="scientific">Byssochlamys spectabilis</name>
    <name type="common">Paecilomyces variotii</name>
    <dbReference type="NCBI Taxonomy" id="264951"/>
    <lineage>
        <taxon>Eukaryota</taxon>
        <taxon>Fungi</taxon>
        <taxon>Dikarya</taxon>
        <taxon>Ascomycota</taxon>
        <taxon>Pezizomycotina</taxon>
        <taxon>Eurotiomycetes</taxon>
        <taxon>Eurotiomycetidae</taxon>
        <taxon>Eurotiales</taxon>
        <taxon>Thermoascaceae</taxon>
        <taxon>Paecilomyces</taxon>
    </lineage>
</organism>
<evidence type="ECO:0000313" key="1">
    <source>
        <dbReference type="EMBL" id="RWQ94700.1"/>
    </source>
</evidence>
<accession>A0A443HSH0</accession>
<evidence type="ECO:0000313" key="2">
    <source>
        <dbReference type="Proteomes" id="UP000283841"/>
    </source>
</evidence>
<keyword evidence="2" id="KW-1185">Reference proteome</keyword>
<comment type="caution">
    <text evidence="1">The sequence shown here is derived from an EMBL/GenBank/DDBJ whole genome shotgun (WGS) entry which is preliminary data.</text>
</comment>
<gene>
    <name evidence="1" type="ORF">C8Q69DRAFT_508063</name>
</gene>
<dbReference type="GeneID" id="39602220"/>
<reference evidence="1 2" key="1">
    <citation type="journal article" date="2018" name="Front. Microbiol.">
        <title>Genomic and genetic insights into a cosmopolitan fungus, Paecilomyces variotii (Eurotiales).</title>
        <authorList>
            <person name="Urquhart A.S."/>
            <person name="Mondo S.J."/>
            <person name="Makela M.R."/>
            <person name="Hane J.K."/>
            <person name="Wiebenga A."/>
            <person name="He G."/>
            <person name="Mihaltcheva S."/>
            <person name="Pangilinan J."/>
            <person name="Lipzen A."/>
            <person name="Barry K."/>
            <person name="de Vries R.P."/>
            <person name="Grigoriev I.V."/>
            <person name="Idnurm A."/>
        </authorList>
    </citation>
    <scope>NUCLEOTIDE SEQUENCE [LARGE SCALE GENOMIC DNA]</scope>
    <source>
        <strain evidence="1 2">CBS 101075</strain>
    </source>
</reference>
<protein>
    <submittedName>
        <fullName evidence="1">Uncharacterized protein</fullName>
    </submittedName>
</protein>
<dbReference type="VEuPathDB" id="FungiDB:C8Q69DRAFT_508063"/>
<dbReference type="RefSeq" id="XP_028484345.1">
    <property type="nucleotide sequence ID" value="XM_028632943.1"/>
</dbReference>
<name>A0A443HSH0_BYSSP</name>
<sequence>MCPPPFKEANSDSSPNYNEVLLQISTNLSNTLRTFGPSSHQYQVVLQTLKDCLQEIDSHNAEAQRSALGAANGAKNPLEIDPDMLSTAMEFLSLGS</sequence>
<dbReference type="Proteomes" id="UP000283841">
    <property type="component" value="Unassembled WGS sequence"/>
</dbReference>
<proteinExistence type="predicted"/>
<dbReference type="EMBL" id="RCNU01000007">
    <property type="protein sequence ID" value="RWQ94700.1"/>
    <property type="molecule type" value="Genomic_DNA"/>
</dbReference>
<dbReference type="AlphaFoldDB" id="A0A443HSH0"/>